<proteinExistence type="predicted"/>
<gene>
    <name evidence="2" type="ORF">ACFP90_21555</name>
</gene>
<dbReference type="InterPro" id="IPR036388">
    <property type="entry name" value="WH-like_DNA-bd_sf"/>
</dbReference>
<dbReference type="RefSeq" id="WP_224612342.1">
    <property type="nucleotide sequence ID" value="NZ_JAIQXV010000026.1"/>
</dbReference>
<organism evidence="2 3">
    <name type="scientific">Deinococcus multiflagellatus</name>
    <dbReference type="NCBI Taxonomy" id="1656887"/>
    <lineage>
        <taxon>Bacteria</taxon>
        <taxon>Thermotogati</taxon>
        <taxon>Deinococcota</taxon>
        <taxon>Deinococci</taxon>
        <taxon>Deinococcales</taxon>
        <taxon>Deinococcaceae</taxon>
        <taxon>Deinococcus</taxon>
    </lineage>
</organism>
<keyword evidence="3" id="KW-1185">Reference proteome</keyword>
<evidence type="ECO:0000313" key="2">
    <source>
        <dbReference type="EMBL" id="MFC6662646.1"/>
    </source>
</evidence>
<dbReference type="Gene3D" id="1.10.10.10">
    <property type="entry name" value="Winged helix-like DNA-binding domain superfamily/Winged helix DNA-binding domain"/>
    <property type="match status" value="1"/>
</dbReference>
<dbReference type="EMBL" id="JBHSWB010000002">
    <property type="protein sequence ID" value="MFC6662646.1"/>
    <property type="molecule type" value="Genomic_DNA"/>
</dbReference>
<dbReference type="Proteomes" id="UP001596317">
    <property type="component" value="Unassembled WGS sequence"/>
</dbReference>
<feature type="region of interest" description="Disordered" evidence="1">
    <location>
        <begin position="78"/>
        <end position="99"/>
    </location>
</feature>
<evidence type="ECO:0000313" key="3">
    <source>
        <dbReference type="Proteomes" id="UP001596317"/>
    </source>
</evidence>
<evidence type="ECO:0000256" key="1">
    <source>
        <dbReference type="SAM" id="MobiDB-lite"/>
    </source>
</evidence>
<dbReference type="InterPro" id="IPR036390">
    <property type="entry name" value="WH_DNA-bd_sf"/>
</dbReference>
<comment type="caution">
    <text evidence="2">The sequence shown here is derived from an EMBL/GenBank/DDBJ whole genome shotgun (WGS) entry which is preliminary data.</text>
</comment>
<protein>
    <recommendedName>
        <fullName evidence="4">MarR family transcriptional regulator</fullName>
    </recommendedName>
</protein>
<sequence length="99" mass="11232">MSHDPKTKPGRLERQVLQALADAGGTSDTAQLHPLVKVRKSDILRVLNLALKRKYVIRADHPDRFIYGRPRFQFTLTEAGRARLRDPDETSTPDESRAP</sequence>
<name>A0ABW1ZQM7_9DEIO</name>
<reference evidence="3" key="1">
    <citation type="journal article" date="2019" name="Int. J. Syst. Evol. Microbiol.">
        <title>The Global Catalogue of Microorganisms (GCM) 10K type strain sequencing project: providing services to taxonomists for standard genome sequencing and annotation.</title>
        <authorList>
            <consortium name="The Broad Institute Genomics Platform"/>
            <consortium name="The Broad Institute Genome Sequencing Center for Infectious Disease"/>
            <person name="Wu L."/>
            <person name="Ma J."/>
        </authorList>
    </citation>
    <scope>NUCLEOTIDE SEQUENCE [LARGE SCALE GENOMIC DNA]</scope>
    <source>
        <strain evidence="3">CCUG 63830</strain>
    </source>
</reference>
<evidence type="ECO:0008006" key="4">
    <source>
        <dbReference type="Google" id="ProtNLM"/>
    </source>
</evidence>
<accession>A0ABW1ZQM7</accession>
<feature type="compositionally biased region" description="Basic and acidic residues" evidence="1">
    <location>
        <begin position="80"/>
        <end position="99"/>
    </location>
</feature>
<dbReference type="SUPFAM" id="SSF46785">
    <property type="entry name" value="Winged helix' DNA-binding domain"/>
    <property type="match status" value="1"/>
</dbReference>